<dbReference type="AlphaFoldDB" id="A0A0J6S0Z0"/>
<evidence type="ECO:0000313" key="3">
    <source>
        <dbReference type="Proteomes" id="UP000035955"/>
    </source>
</evidence>
<evidence type="ECO:0000313" key="2">
    <source>
        <dbReference type="EMBL" id="KMO27294.1"/>
    </source>
</evidence>
<dbReference type="Proteomes" id="UP000035955">
    <property type="component" value="Unassembled WGS sequence"/>
</dbReference>
<evidence type="ECO:0008006" key="4">
    <source>
        <dbReference type="Google" id="ProtNLM"/>
    </source>
</evidence>
<comment type="caution">
    <text evidence="2">The sequence shown here is derived from an EMBL/GenBank/DDBJ whole genome shotgun (WGS) entry which is preliminary data.</text>
</comment>
<dbReference type="EMBL" id="LABY01000394">
    <property type="protein sequence ID" value="KMO27294.1"/>
    <property type="molecule type" value="Genomic_DNA"/>
</dbReference>
<dbReference type="Pfam" id="PF04964">
    <property type="entry name" value="Flp_Fap"/>
    <property type="match status" value="1"/>
</dbReference>
<feature type="transmembrane region" description="Helical" evidence="1">
    <location>
        <begin position="21"/>
        <end position="44"/>
    </location>
</feature>
<evidence type="ECO:0000256" key="1">
    <source>
        <dbReference type="SAM" id="Phobius"/>
    </source>
</evidence>
<proteinExistence type="predicted"/>
<keyword evidence="1" id="KW-0812">Transmembrane</keyword>
<keyword evidence="3" id="KW-1185">Reference proteome</keyword>
<reference evidence="2 3" key="1">
    <citation type="submission" date="2015-03" db="EMBL/GenBank/DDBJ databases">
        <title>Genome sequencing of Methylobacterium variabile DSM 16961.</title>
        <authorList>
            <person name="Chaudhry V."/>
            <person name="Patil P.B."/>
        </authorList>
    </citation>
    <scope>NUCLEOTIDE SEQUENCE [LARGE SCALE GENOMIC DNA]</scope>
    <source>
        <strain evidence="2 3">DSM 16961</strain>
    </source>
</reference>
<sequence length="64" mass="6773">MLGRSRGAEAIRRFRREQSGTTAIEYALVAVLIFLALTAGLSVYGNSAGSLYGQISNRILAALG</sequence>
<keyword evidence="1" id="KW-0472">Membrane</keyword>
<name>A0A0J6S0Z0_9HYPH</name>
<protein>
    <recommendedName>
        <fullName evidence="4">Pilus assembly protein</fullName>
    </recommendedName>
</protein>
<dbReference type="PATRIC" id="fig|298794.3.peg.5469"/>
<dbReference type="OrthoDB" id="5325135at2"/>
<accession>A0A0J6S0Z0</accession>
<dbReference type="RefSeq" id="WP_048448578.1">
    <property type="nucleotide sequence ID" value="NZ_LABY01000394.1"/>
</dbReference>
<gene>
    <name evidence="2" type="ORF">VQ02_33440</name>
</gene>
<dbReference type="InterPro" id="IPR007047">
    <property type="entry name" value="Flp_Fap"/>
</dbReference>
<keyword evidence="1" id="KW-1133">Transmembrane helix</keyword>
<organism evidence="2 3">
    <name type="scientific">Methylobacterium variabile</name>
    <dbReference type="NCBI Taxonomy" id="298794"/>
    <lineage>
        <taxon>Bacteria</taxon>
        <taxon>Pseudomonadati</taxon>
        <taxon>Pseudomonadota</taxon>
        <taxon>Alphaproteobacteria</taxon>
        <taxon>Hyphomicrobiales</taxon>
        <taxon>Methylobacteriaceae</taxon>
        <taxon>Methylobacterium</taxon>
    </lineage>
</organism>